<dbReference type="Pfam" id="PF14464">
    <property type="entry name" value="Prok-JAB"/>
    <property type="match status" value="1"/>
</dbReference>
<dbReference type="InterPro" id="IPR000555">
    <property type="entry name" value="JAMM/MPN+_dom"/>
</dbReference>
<feature type="domain" description="MPN" evidence="6">
    <location>
        <begin position="1"/>
        <end position="130"/>
    </location>
</feature>
<name>A0A455SWF3_9CHLR</name>
<evidence type="ECO:0000256" key="2">
    <source>
        <dbReference type="ARBA" id="ARBA00022723"/>
    </source>
</evidence>
<dbReference type="GO" id="GO:0006508">
    <property type="term" value="P:proteolysis"/>
    <property type="evidence" value="ECO:0007669"/>
    <property type="project" value="UniProtKB-KW"/>
</dbReference>
<dbReference type="AlphaFoldDB" id="A0A455SWF3"/>
<evidence type="ECO:0000256" key="5">
    <source>
        <dbReference type="ARBA" id="ARBA00023049"/>
    </source>
</evidence>
<dbReference type="PANTHER" id="PTHR34858:SF1">
    <property type="entry name" value="CYSO-CYSTEINE PEPTIDASE"/>
    <property type="match status" value="1"/>
</dbReference>
<evidence type="ECO:0000256" key="3">
    <source>
        <dbReference type="ARBA" id="ARBA00022801"/>
    </source>
</evidence>
<gene>
    <name evidence="7" type="ORF">KTA_00670</name>
</gene>
<reference evidence="7" key="1">
    <citation type="submission" date="2018-12" db="EMBL/GenBank/DDBJ databases">
        <title>Novel natural products biosynthetic potential of the class Ktedonobacteria.</title>
        <authorList>
            <person name="Zheng Y."/>
            <person name="Saitou A."/>
            <person name="Wang C.M."/>
            <person name="Toyoda A."/>
            <person name="Minakuchi Y."/>
            <person name="Sekiguchi Y."/>
            <person name="Ueda K."/>
            <person name="Takano H."/>
            <person name="Sakai Y."/>
            <person name="Yokota A."/>
            <person name="Yabe S."/>
        </authorList>
    </citation>
    <scope>NUCLEOTIDE SEQUENCE</scope>
    <source>
        <strain evidence="7">A3-2</strain>
    </source>
</reference>
<keyword evidence="1" id="KW-0645">Protease</keyword>
<evidence type="ECO:0000313" key="7">
    <source>
        <dbReference type="EMBL" id="BBH91868.1"/>
    </source>
</evidence>
<organism evidence="7">
    <name type="scientific">Thermogemmatispora argillosa</name>
    <dbReference type="NCBI Taxonomy" id="2045280"/>
    <lineage>
        <taxon>Bacteria</taxon>
        <taxon>Bacillati</taxon>
        <taxon>Chloroflexota</taxon>
        <taxon>Ktedonobacteria</taxon>
        <taxon>Thermogemmatisporales</taxon>
        <taxon>Thermogemmatisporaceae</taxon>
        <taxon>Thermogemmatispora</taxon>
    </lineage>
</organism>
<dbReference type="SUPFAM" id="SSF102712">
    <property type="entry name" value="JAB1/MPN domain"/>
    <property type="match status" value="1"/>
</dbReference>
<evidence type="ECO:0000259" key="6">
    <source>
        <dbReference type="PROSITE" id="PS50249"/>
    </source>
</evidence>
<keyword evidence="2" id="KW-0479">Metal-binding</keyword>
<dbReference type="PROSITE" id="PS50249">
    <property type="entry name" value="MPN"/>
    <property type="match status" value="1"/>
</dbReference>
<dbReference type="EMBL" id="AP019377">
    <property type="protein sequence ID" value="BBH91868.1"/>
    <property type="molecule type" value="Genomic_DNA"/>
</dbReference>
<protein>
    <recommendedName>
        <fullName evidence="6">MPN domain-containing protein</fullName>
    </recommendedName>
</protein>
<evidence type="ECO:0000256" key="1">
    <source>
        <dbReference type="ARBA" id="ARBA00022670"/>
    </source>
</evidence>
<dbReference type="InterPro" id="IPR037518">
    <property type="entry name" value="MPN"/>
</dbReference>
<sequence length="165" mass="18942">MVVLPREAQRALLSDAWNRRQIEACGLLTGQIDAQGNWHIVAVCPLRNIAESPLYFEFAPEEVLQQELASPGQIIGVYHSHPRGPYGASQTDCETMRRVNQEEQIPWIWLILCGPLTYGRHLEQARAGDLAAEAECRRWLWQRLLAYYHDPDQGLRRVAIVLREE</sequence>
<accession>A0A455SWF3</accession>
<dbReference type="GO" id="GO:0008270">
    <property type="term" value="F:zinc ion binding"/>
    <property type="evidence" value="ECO:0007669"/>
    <property type="project" value="TreeGrafter"/>
</dbReference>
<evidence type="ECO:0000256" key="4">
    <source>
        <dbReference type="ARBA" id="ARBA00022833"/>
    </source>
</evidence>
<dbReference type="SMART" id="SM00232">
    <property type="entry name" value="JAB_MPN"/>
    <property type="match status" value="1"/>
</dbReference>
<dbReference type="Gene3D" id="3.40.140.10">
    <property type="entry name" value="Cytidine Deaminase, domain 2"/>
    <property type="match status" value="1"/>
</dbReference>
<dbReference type="GO" id="GO:0008235">
    <property type="term" value="F:metalloexopeptidase activity"/>
    <property type="evidence" value="ECO:0007669"/>
    <property type="project" value="TreeGrafter"/>
</dbReference>
<keyword evidence="5" id="KW-0482">Metalloprotease</keyword>
<dbReference type="InterPro" id="IPR051929">
    <property type="entry name" value="VirAsm_ModProt"/>
</dbReference>
<dbReference type="PANTHER" id="PTHR34858">
    <property type="entry name" value="CYSO-CYSTEINE PEPTIDASE"/>
    <property type="match status" value="1"/>
</dbReference>
<proteinExistence type="predicted"/>
<keyword evidence="4" id="KW-0862">Zinc</keyword>
<keyword evidence="3" id="KW-0378">Hydrolase</keyword>
<dbReference type="InterPro" id="IPR028090">
    <property type="entry name" value="JAB_dom_prok"/>
</dbReference>